<dbReference type="InterPro" id="IPR044726">
    <property type="entry name" value="ABCC_6TM_D2"/>
</dbReference>
<evidence type="ECO:0000256" key="7">
    <source>
        <dbReference type="ARBA" id="ARBA00022741"/>
    </source>
</evidence>
<comment type="caution">
    <text evidence="17">The sequence shown here is derived from an EMBL/GenBank/DDBJ whole genome shotgun (WGS) entry which is preliminary data.</text>
</comment>
<evidence type="ECO:0000256" key="1">
    <source>
        <dbReference type="ARBA" id="ARBA00004141"/>
    </source>
</evidence>
<dbReference type="Gene3D" id="1.20.1560.10">
    <property type="entry name" value="ABC transporter type 1, transmembrane domain"/>
    <property type="match status" value="2"/>
</dbReference>
<dbReference type="PROSITE" id="PS50929">
    <property type="entry name" value="ABC_TM1F"/>
    <property type="match status" value="2"/>
</dbReference>
<sequence>MGFFESTENGFSTFFSYYYSSLMSSGTDFLLKPVFLRGFSGSLHLVLLFGVFGSWVCQRFKMGNREGSKERFRRTRSLYHKQTLICSMGVCVFSLVLCLLNYFYWYRNGWSDEELVTLLDLALRTLAWGAVCVYLFNLGRPKYPFLLRVFWGLYLLISFYDLVIDVVLYRKHVNLPVQYLVSDVVSVVTGLFLCYVGFLGENEGEDAILEEPLLNGDSNASNESESNKSKGDENVTPYSNAGFFSILTFSWLGPLISAGTKKTLDLEDVPQLDPSDSVFVGYPSFRNKIEAECGTISGVTTLKLVKALISMAWKEIILTAIFCMMYTMASYVGPYLIDTFVQYLNGRRNFKNEGYVLVSVFFSAKLVECLTQRHWYFRVQQVGIRVKSVLIAMIYNKGLTLSCQSKQVHTSGEIINFMTVDAERVGDFGWYMHEIWMILVQIVFALLILYKNLGLASIAAFLATVLVMLANVPLGAVLEKFQDKIMESKDKRMKVTSEILRNMRILKLQGWEMKFLSKIMELRKIEAGWLKNFLYTNAMSSFLFWGAPTFVSVVSFGACILMGIPLESGKILSALATFRILQEPIYNLPDTISMMVQTKVSLDRIASFLRLADLQSDVIERLPRGSSDTAIEIIDGNFSWDLSSSNQTLKDINFKVQHGMRVAVCGTVGSGKSSLLSCMLGEVPKISGTVKLCGTKAYVAQSPWIQSGTIEQNILFGKEMEREKYEWILEVCSLKKDLEILSFGDQTLIGERGINLSGGQKQRVQIARALYQDADIYLFDDPFSAVDAHTGSHIFKECLLGVLSSKTVIYITHQVEFLPAADLIFVMKDGRVTQAGKYNDILNSGTDFMELVGAHEKALLALDSVEAGSVSESTSMSKEFGNISSTNWVAQRQENTDVETGKTDDTVGTKGQIIQDEEREKGKVGFSVYWKYITMTYRGILVPFILLGQVLFQLLQIGSNYWMAWATPISKDMKPAVSSSTLMIVYVALAIGSSFCVLLRSMLLAVAGYKTATQLFSKMHYCIFRAPMSFFDATPSGRILNRASTDQSAVDLNIQYQVATFAFSSIQLLGIIAVMSQVAWQQYYIPSARELARLVGVCKAPLIQHFSETISGSTTIRSFDEESRFRETNMKLTDTNSRPKFNIAGAMEWLCFRLDMLSSITFVFSLIFLVSIPEGVIDPGVAGLAVTYGLNLNTLQSWVIWNICQMENKIISVERILQYTSIPSEPPLVIEENRPDQSWPSLGEIDIRNLQVRYGPHMPFVLRGLTCTLPGEMKTGIVGRTGSGKSTLIQALFRIVEPAVGQIKIDGINISLIGLHDLRSRLSIIPQDPTMFEGSVRSNLDPLEEYTDKQIWEALDKCQLGDEIRKKDGKLDSTVSESGENWSVGQRQLVCLGRVLLKKSKLLVLDEATASVDTATDTLIQETLSQHFSNCTVITIAHRITSVIDSDMVLLLNNDSPNLGAGLIEEYDSPARLLENKSSSFSQLVAEYTFRSNSS</sequence>
<dbReference type="CDD" id="cd03250">
    <property type="entry name" value="ABCC_MRP_domain1"/>
    <property type="match status" value="1"/>
</dbReference>
<dbReference type="Pfam" id="PF00005">
    <property type="entry name" value="ABC_tran"/>
    <property type="match status" value="2"/>
</dbReference>
<feature type="transmembrane region" description="Helical" evidence="14">
    <location>
        <begin position="542"/>
        <end position="564"/>
    </location>
</feature>
<feature type="transmembrane region" description="Helical" evidence="14">
    <location>
        <begin position="34"/>
        <end position="57"/>
    </location>
</feature>
<keyword evidence="4" id="KW-0813">Transport</keyword>
<dbReference type="Gene3D" id="3.40.50.300">
    <property type="entry name" value="P-loop containing nucleotide triphosphate hydrolases"/>
    <property type="match status" value="2"/>
</dbReference>
<dbReference type="SUPFAM" id="SSF90123">
    <property type="entry name" value="ABC transporter transmembrane region"/>
    <property type="match status" value="2"/>
</dbReference>
<dbReference type="InterPro" id="IPR017871">
    <property type="entry name" value="ABC_transporter-like_CS"/>
</dbReference>
<dbReference type="GO" id="GO:0016020">
    <property type="term" value="C:membrane"/>
    <property type="evidence" value="ECO:0007669"/>
    <property type="project" value="UniProtKB-SubCell"/>
</dbReference>
<feature type="domain" description="ABC transporter" evidence="15">
    <location>
        <begin position="631"/>
        <end position="854"/>
    </location>
</feature>
<keyword evidence="7" id="KW-0547">Nucleotide-binding</keyword>
<evidence type="ECO:0000259" key="15">
    <source>
        <dbReference type="PROSITE" id="PS50893"/>
    </source>
</evidence>
<evidence type="ECO:0000256" key="10">
    <source>
        <dbReference type="ARBA" id="ARBA00022989"/>
    </source>
</evidence>
<evidence type="ECO:0000256" key="9">
    <source>
        <dbReference type="ARBA" id="ARBA00022967"/>
    </source>
</evidence>
<dbReference type="PROSITE" id="PS50893">
    <property type="entry name" value="ABC_TRANSPORTER_2"/>
    <property type="match status" value="2"/>
</dbReference>
<evidence type="ECO:0000313" key="18">
    <source>
        <dbReference type="Proteomes" id="UP000237347"/>
    </source>
</evidence>
<feature type="compositionally biased region" description="Low complexity" evidence="13">
    <location>
        <begin position="215"/>
        <end position="224"/>
    </location>
</feature>
<dbReference type="InterPro" id="IPR003439">
    <property type="entry name" value="ABC_transporter-like_ATP-bd"/>
</dbReference>
<dbReference type="GO" id="GO:0005524">
    <property type="term" value="F:ATP binding"/>
    <property type="evidence" value="ECO:0007669"/>
    <property type="project" value="UniProtKB-KW"/>
</dbReference>
<comment type="catalytic activity">
    <reaction evidence="12">
        <text>ATP + H2O + xenobioticSide 1 = ADP + phosphate + xenobioticSide 2.</text>
        <dbReference type="EC" id="7.6.2.2"/>
    </reaction>
</comment>
<feature type="domain" description="ABC transmembrane type-1" evidence="16">
    <location>
        <begin position="317"/>
        <end position="597"/>
    </location>
</feature>
<dbReference type="SMART" id="SM00382">
    <property type="entry name" value="AAA"/>
    <property type="match status" value="2"/>
</dbReference>
<feature type="domain" description="ABC transporter" evidence="15">
    <location>
        <begin position="1247"/>
        <end position="1486"/>
    </location>
</feature>
<feature type="transmembrane region" description="Helical" evidence="14">
    <location>
        <begin position="149"/>
        <end position="169"/>
    </location>
</feature>
<dbReference type="InterPro" id="IPR011527">
    <property type="entry name" value="ABC1_TM_dom"/>
</dbReference>
<dbReference type="GO" id="GO:0008559">
    <property type="term" value="F:ABC-type xenobiotic transporter activity"/>
    <property type="evidence" value="ECO:0007669"/>
    <property type="project" value="UniProtKB-EC"/>
</dbReference>
<dbReference type="SUPFAM" id="SSF52540">
    <property type="entry name" value="P-loop containing nucleoside triphosphate hydrolases"/>
    <property type="match status" value="2"/>
</dbReference>
<keyword evidence="5 14" id="KW-0812">Transmembrane</keyword>
<evidence type="ECO:0000259" key="16">
    <source>
        <dbReference type="PROSITE" id="PS50929"/>
    </source>
</evidence>
<feature type="transmembrane region" description="Helical" evidence="14">
    <location>
        <begin position="78"/>
        <end position="103"/>
    </location>
</feature>
<keyword evidence="10 14" id="KW-1133">Transmembrane helix</keyword>
<feature type="transmembrane region" description="Helical" evidence="14">
    <location>
        <begin position="316"/>
        <end position="337"/>
    </location>
</feature>
<dbReference type="EMBL" id="PKMF04000018">
    <property type="protein sequence ID" value="KAK7858645.1"/>
    <property type="molecule type" value="Genomic_DNA"/>
</dbReference>
<comment type="similarity">
    <text evidence="2">Belongs to the ABC transporter superfamily. ABCC family. Conjugate transporter (TC 3.A.1.208) subfamily.</text>
</comment>
<dbReference type="PANTHER" id="PTHR24223:SF181">
    <property type="entry name" value="ABC TRANSPORTER C FAMILY MEMBER 3"/>
    <property type="match status" value="1"/>
</dbReference>
<dbReference type="CDD" id="cd18579">
    <property type="entry name" value="ABC_6TM_ABCC_D1"/>
    <property type="match status" value="1"/>
</dbReference>
<organism evidence="17 18">
    <name type="scientific">Quercus suber</name>
    <name type="common">Cork oak</name>
    <dbReference type="NCBI Taxonomy" id="58331"/>
    <lineage>
        <taxon>Eukaryota</taxon>
        <taxon>Viridiplantae</taxon>
        <taxon>Streptophyta</taxon>
        <taxon>Embryophyta</taxon>
        <taxon>Tracheophyta</taxon>
        <taxon>Spermatophyta</taxon>
        <taxon>Magnoliopsida</taxon>
        <taxon>eudicotyledons</taxon>
        <taxon>Gunneridae</taxon>
        <taxon>Pentapetalae</taxon>
        <taxon>rosids</taxon>
        <taxon>fabids</taxon>
        <taxon>Fagales</taxon>
        <taxon>Fagaceae</taxon>
        <taxon>Quercus</taxon>
    </lineage>
</organism>
<dbReference type="Pfam" id="PF00664">
    <property type="entry name" value="ABC_membrane"/>
    <property type="match status" value="2"/>
</dbReference>
<protein>
    <recommendedName>
        <fullName evidence="3">ABC-type xenobiotic transporter</fullName>
        <ecNumber evidence="3">7.6.2.2</ecNumber>
    </recommendedName>
</protein>
<dbReference type="GO" id="GO:0016887">
    <property type="term" value="F:ATP hydrolysis activity"/>
    <property type="evidence" value="ECO:0007669"/>
    <property type="project" value="InterPro"/>
</dbReference>
<evidence type="ECO:0000256" key="2">
    <source>
        <dbReference type="ARBA" id="ARBA00009726"/>
    </source>
</evidence>
<feature type="transmembrane region" description="Helical" evidence="14">
    <location>
        <begin position="428"/>
        <end position="450"/>
    </location>
</feature>
<keyword evidence="11 14" id="KW-0472">Membrane</keyword>
<comment type="subcellular location">
    <subcellularLocation>
        <location evidence="1">Membrane</location>
        <topology evidence="1">Multi-pass membrane protein</topology>
    </subcellularLocation>
</comment>
<keyword evidence="18" id="KW-1185">Reference proteome</keyword>
<dbReference type="InterPro" id="IPR044746">
    <property type="entry name" value="ABCC_6TM_D1"/>
</dbReference>
<evidence type="ECO:0000256" key="6">
    <source>
        <dbReference type="ARBA" id="ARBA00022737"/>
    </source>
</evidence>
<feature type="transmembrane region" description="Helical" evidence="14">
    <location>
        <begin position="940"/>
        <end position="963"/>
    </location>
</feature>
<dbReference type="InterPro" id="IPR036640">
    <property type="entry name" value="ABC1_TM_sf"/>
</dbReference>
<evidence type="ECO:0000256" key="8">
    <source>
        <dbReference type="ARBA" id="ARBA00022840"/>
    </source>
</evidence>
<feature type="region of interest" description="Disordered" evidence="13">
    <location>
        <begin position="214"/>
        <end position="234"/>
    </location>
</feature>
<dbReference type="PROSITE" id="PS00211">
    <property type="entry name" value="ABC_TRANSPORTER_1"/>
    <property type="match status" value="1"/>
</dbReference>
<dbReference type="FunFam" id="1.20.1560.10:FF:000002">
    <property type="entry name" value="ABC transporter C family member 5"/>
    <property type="match status" value="1"/>
</dbReference>
<feature type="transmembrane region" description="Helical" evidence="14">
    <location>
        <begin position="457"/>
        <end position="478"/>
    </location>
</feature>
<name>A0AAW0M451_QUESU</name>
<evidence type="ECO:0000256" key="4">
    <source>
        <dbReference type="ARBA" id="ARBA00022448"/>
    </source>
</evidence>
<feature type="transmembrane region" description="Helical" evidence="14">
    <location>
        <begin position="983"/>
        <end position="1009"/>
    </location>
</feature>
<evidence type="ECO:0000256" key="5">
    <source>
        <dbReference type="ARBA" id="ARBA00022692"/>
    </source>
</evidence>
<dbReference type="CDD" id="cd18580">
    <property type="entry name" value="ABC_6TM_ABCC_D2"/>
    <property type="match status" value="1"/>
</dbReference>
<dbReference type="FunFam" id="3.40.50.300:FF:000169">
    <property type="entry name" value="ABC transporter C family member 3"/>
    <property type="match status" value="1"/>
</dbReference>
<gene>
    <name evidence="17" type="primary">ABCC3_0</name>
    <name evidence="17" type="ORF">CFP56_011448</name>
</gene>
<evidence type="ECO:0000256" key="11">
    <source>
        <dbReference type="ARBA" id="ARBA00023136"/>
    </source>
</evidence>
<dbReference type="InterPro" id="IPR003593">
    <property type="entry name" value="AAA+_ATPase"/>
</dbReference>
<keyword evidence="8" id="KW-0067">ATP-binding</keyword>
<dbReference type="Proteomes" id="UP000237347">
    <property type="component" value="Unassembled WGS sequence"/>
</dbReference>
<dbReference type="PANTHER" id="PTHR24223">
    <property type="entry name" value="ATP-BINDING CASSETTE SUB-FAMILY C"/>
    <property type="match status" value="1"/>
</dbReference>
<evidence type="ECO:0000256" key="14">
    <source>
        <dbReference type="SAM" id="Phobius"/>
    </source>
</evidence>
<reference evidence="17 18" key="1">
    <citation type="journal article" date="2018" name="Sci. Data">
        <title>The draft genome sequence of cork oak.</title>
        <authorList>
            <person name="Ramos A.M."/>
            <person name="Usie A."/>
            <person name="Barbosa P."/>
            <person name="Barros P.M."/>
            <person name="Capote T."/>
            <person name="Chaves I."/>
            <person name="Simoes F."/>
            <person name="Abreu I."/>
            <person name="Carrasquinho I."/>
            <person name="Faro C."/>
            <person name="Guimaraes J.B."/>
            <person name="Mendonca D."/>
            <person name="Nobrega F."/>
            <person name="Rodrigues L."/>
            <person name="Saibo N.J.M."/>
            <person name="Varela M.C."/>
            <person name="Egas C."/>
            <person name="Matos J."/>
            <person name="Miguel C.M."/>
            <person name="Oliveira M.M."/>
            <person name="Ricardo C.P."/>
            <person name="Goncalves S."/>
        </authorList>
    </citation>
    <scope>NUCLEOTIDE SEQUENCE [LARGE SCALE GENOMIC DNA]</scope>
    <source>
        <strain evidence="18">cv. HL8</strain>
    </source>
</reference>
<dbReference type="InterPro" id="IPR027417">
    <property type="entry name" value="P-loop_NTPase"/>
</dbReference>
<dbReference type="EC" id="7.6.2.2" evidence="3"/>
<feature type="transmembrane region" description="Helical" evidence="14">
    <location>
        <begin position="115"/>
        <end position="137"/>
    </location>
</feature>
<dbReference type="FunFam" id="1.20.1560.10:FF:000003">
    <property type="entry name" value="ABC transporter C family member 10"/>
    <property type="match status" value="1"/>
</dbReference>
<accession>A0AAW0M451</accession>
<proteinExistence type="inferred from homology"/>
<feature type="domain" description="ABC transmembrane type-1" evidence="16">
    <location>
        <begin position="944"/>
        <end position="1208"/>
    </location>
</feature>
<evidence type="ECO:0000256" key="12">
    <source>
        <dbReference type="ARBA" id="ARBA00034018"/>
    </source>
</evidence>
<dbReference type="CDD" id="cd03244">
    <property type="entry name" value="ABCC_MRP_domain2"/>
    <property type="match status" value="1"/>
</dbReference>
<evidence type="ECO:0000256" key="13">
    <source>
        <dbReference type="SAM" id="MobiDB-lite"/>
    </source>
</evidence>
<keyword evidence="9" id="KW-1278">Translocase</keyword>
<dbReference type="InterPro" id="IPR050173">
    <property type="entry name" value="ABC_transporter_C-like"/>
</dbReference>
<evidence type="ECO:0000256" key="3">
    <source>
        <dbReference type="ARBA" id="ARBA00012191"/>
    </source>
</evidence>
<dbReference type="FunFam" id="3.40.50.300:FF:000508">
    <property type="entry name" value="ABC transporter C family member 5"/>
    <property type="match status" value="1"/>
</dbReference>
<keyword evidence="6" id="KW-0677">Repeat</keyword>
<evidence type="ECO:0000313" key="17">
    <source>
        <dbReference type="EMBL" id="KAK7858645.1"/>
    </source>
</evidence>
<feature type="transmembrane region" description="Helical" evidence="14">
    <location>
        <begin position="175"/>
        <end position="198"/>
    </location>
</feature>